<proteinExistence type="predicted"/>
<comment type="caution">
    <text evidence="2">The sequence shown here is derived from an EMBL/GenBank/DDBJ whole genome shotgun (WGS) entry which is preliminary data.</text>
</comment>
<keyword evidence="3" id="KW-1185">Reference proteome</keyword>
<accession>A0ABR2JBP7</accession>
<dbReference type="EMBL" id="JAPCWZ010000003">
    <property type="protein sequence ID" value="KAK8875115.1"/>
    <property type="molecule type" value="Genomic_DNA"/>
</dbReference>
<gene>
    <name evidence="2" type="ORF">PGQ11_005629</name>
</gene>
<evidence type="ECO:0008006" key="4">
    <source>
        <dbReference type="Google" id="ProtNLM"/>
    </source>
</evidence>
<reference evidence="2 3" key="1">
    <citation type="journal article" date="2024" name="IMA Fungus">
        <title>Apiospora arundinis, a panoply of carbohydrate-active enzymes and secondary metabolites.</title>
        <authorList>
            <person name="Sorensen T."/>
            <person name="Petersen C."/>
            <person name="Muurmann A.T."/>
            <person name="Christiansen J.V."/>
            <person name="Brundto M.L."/>
            <person name="Overgaard C.K."/>
            <person name="Boysen A.T."/>
            <person name="Wollenberg R.D."/>
            <person name="Larsen T.O."/>
            <person name="Sorensen J.L."/>
            <person name="Nielsen K.L."/>
            <person name="Sondergaard T.E."/>
        </authorList>
    </citation>
    <scope>NUCLEOTIDE SEQUENCE [LARGE SCALE GENOMIC DNA]</scope>
    <source>
        <strain evidence="2 3">AAU 773</strain>
    </source>
</reference>
<protein>
    <recommendedName>
        <fullName evidence="4">Protein kinase domain-containing protein</fullName>
    </recommendedName>
</protein>
<organism evidence="2 3">
    <name type="scientific">Apiospora arundinis</name>
    <dbReference type="NCBI Taxonomy" id="335852"/>
    <lineage>
        <taxon>Eukaryota</taxon>
        <taxon>Fungi</taxon>
        <taxon>Dikarya</taxon>
        <taxon>Ascomycota</taxon>
        <taxon>Pezizomycotina</taxon>
        <taxon>Sordariomycetes</taxon>
        <taxon>Xylariomycetidae</taxon>
        <taxon>Amphisphaeriales</taxon>
        <taxon>Apiosporaceae</taxon>
        <taxon>Apiospora</taxon>
    </lineage>
</organism>
<evidence type="ECO:0000313" key="2">
    <source>
        <dbReference type="EMBL" id="KAK8875115.1"/>
    </source>
</evidence>
<feature type="region of interest" description="Disordered" evidence="1">
    <location>
        <begin position="279"/>
        <end position="302"/>
    </location>
</feature>
<evidence type="ECO:0000313" key="3">
    <source>
        <dbReference type="Proteomes" id="UP001390339"/>
    </source>
</evidence>
<dbReference type="Proteomes" id="UP001390339">
    <property type="component" value="Unassembled WGS sequence"/>
</dbReference>
<sequence>MAQPLTSPYVKGNLLTLKLQQLGSKQDALPPQLSAARVGGEVRARIVDVIEPPTLSVVVVVELLEPGQERGGLLPTSTPAAGPPATRVVLKVYDRQFSLGLREFKDKEGPATCESEDQYRAFLRHPGAFSQFLTDYAENGRFAYEEEEWDVPRREAYFHLATTEMHACELKVYNRLIDLQGLHVPTLFADVRLAPQESGLVAPQEDLGKGGESLLVENTELRAIMLEYTPGFLLSKLATEAPESDWAAICDQAMEAVRKIIDHDFINSDLLPRNTLVVRHDQHGDSGGGGSSGAEGDLSSPSSPSCEYQVVYIDFAQCRFRDESETDEIWRETKNQRNEEAAIGWLLESHIAYAKGKKGKKYKGPLPLPWTYTPSNRYEGEYIELCPNPGSME</sequence>
<evidence type="ECO:0000256" key="1">
    <source>
        <dbReference type="SAM" id="MobiDB-lite"/>
    </source>
</evidence>
<name>A0ABR2JBP7_9PEZI</name>